<evidence type="ECO:0000256" key="3">
    <source>
        <dbReference type="ARBA" id="ARBA00022737"/>
    </source>
</evidence>
<comment type="subcellular location">
    <subcellularLocation>
        <location evidence="1">Secreted</location>
    </subcellularLocation>
</comment>
<name>A0ABN7RL68_OIKDI</name>
<keyword evidence="3" id="KW-0677">Repeat</keyword>
<sequence length="289" mass="32279">MKTIAIFGTISQAALVRNYAHYDDETWRAPIYESFLPDPWSDKPCYDYIHSVHPSKWLNDGLFLPDCTADGLYHPTQCNFQNHRCWCVEPDGQKIANSEIPLWRVIREPETAKCIHRFREFLNGKGRFPVNNIIEKSTTTTEEPATSTFNPKWAETTYSVQTEATTALTDSFTSTEAATIIMEDSDPVTTPAESTTFSNTAVPSLPTTTEEFLQIELFPILNLESSETEDSQLVTLTGPGIFAAPKEEDFVKFSSSNFAVAMMKAPEEEILLIEEGSGATEVHLEGSGE</sequence>
<reference evidence="7 8" key="1">
    <citation type="submission" date="2021-04" db="EMBL/GenBank/DDBJ databases">
        <authorList>
            <person name="Bliznina A."/>
        </authorList>
    </citation>
    <scope>NUCLEOTIDE SEQUENCE [LARGE SCALE GENOMIC DNA]</scope>
</reference>
<keyword evidence="2" id="KW-0964">Secreted</keyword>
<dbReference type="PANTHER" id="PTHR12352">
    <property type="entry name" value="SECRETED MODULAR CALCIUM-BINDING PROTEIN"/>
    <property type="match status" value="1"/>
</dbReference>
<dbReference type="Gene3D" id="4.10.800.10">
    <property type="entry name" value="Thyroglobulin type-1"/>
    <property type="match status" value="1"/>
</dbReference>
<protein>
    <submittedName>
        <fullName evidence="7">Oidioi.mRNA.OKI2018_I69.PAR.g8997.t1.cds</fullName>
    </submittedName>
</protein>
<evidence type="ECO:0000256" key="2">
    <source>
        <dbReference type="ARBA" id="ARBA00022525"/>
    </source>
</evidence>
<dbReference type="PROSITE" id="PS00484">
    <property type="entry name" value="THYROGLOBULIN_1_1"/>
    <property type="match status" value="1"/>
</dbReference>
<evidence type="ECO:0000256" key="4">
    <source>
        <dbReference type="ARBA" id="ARBA00023157"/>
    </source>
</evidence>
<feature type="disulfide bond" evidence="5">
    <location>
        <begin position="78"/>
        <end position="85"/>
    </location>
</feature>
<evidence type="ECO:0000256" key="1">
    <source>
        <dbReference type="ARBA" id="ARBA00004613"/>
    </source>
</evidence>
<dbReference type="CDD" id="cd00191">
    <property type="entry name" value="TY"/>
    <property type="match status" value="1"/>
</dbReference>
<dbReference type="PROSITE" id="PS51162">
    <property type="entry name" value="THYROGLOBULIN_1_2"/>
    <property type="match status" value="1"/>
</dbReference>
<dbReference type="PANTHER" id="PTHR12352:SF3">
    <property type="entry name" value="NIDOGEN-2"/>
    <property type="match status" value="1"/>
</dbReference>
<evidence type="ECO:0000259" key="6">
    <source>
        <dbReference type="PROSITE" id="PS51162"/>
    </source>
</evidence>
<dbReference type="InterPro" id="IPR051950">
    <property type="entry name" value="Dev_reg/Prot_inhib"/>
</dbReference>
<dbReference type="EMBL" id="OU015568">
    <property type="protein sequence ID" value="CAG5078480.1"/>
    <property type="molecule type" value="Genomic_DNA"/>
</dbReference>
<dbReference type="SMART" id="SM00211">
    <property type="entry name" value="TY"/>
    <property type="match status" value="1"/>
</dbReference>
<comment type="caution">
    <text evidence="5">Lacks conserved residue(s) required for the propagation of feature annotation.</text>
</comment>
<dbReference type="Pfam" id="PF00086">
    <property type="entry name" value="Thyroglobulin_1"/>
    <property type="match status" value="1"/>
</dbReference>
<feature type="domain" description="Thyroglobulin type-1" evidence="6">
    <location>
        <begin position="42"/>
        <end position="114"/>
    </location>
</feature>
<organism evidence="7 8">
    <name type="scientific">Oikopleura dioica</name>
    <name type="common">Tunicate</name>
    <dbReference type="NCBI Taxonomy" id="34765"/>
    <lineage>
        <taxon>Eukaryota</taxon>
        <taxon>Metazoa</taxon>
        <taxon>Chordata</taxon>
        <taxon>Tunicata</taxon>
        <taxon>Appendicularia</taxon>
        <taxon>Copelata</taxon>
        <taxon>Oikopleuridae</taxon>
        <taxon>Oikopleura</taxon>
    </lineage>
</organism>
<accession>A0ABN7RL68</accession>
<evidence type="ECO:0000313" key="7">
    <source>
        <dbReference type="EMBL" id="CAG5078480.1"/>
    </source>
</evidence>
<dbReference type="Proteomes" id="UP001158576">
    <property type="component" value="Chromosome PAR"/>
</dbReference>
<dbReference type="InterPro" id="IPR036857">
    <property type="entry name" value="Thyroglobulin_1_sf"/>
</dbReference>
<dbReference type="InterPro" id="IPR000716">
    <property type="entry name" value="Thyroglobulin_1"/>
</dbReference>
<proteinExistence type="predicted"/>
<keyword evidence="4 5" id="KW-1015">Disulfide bond</keyword>
<keyword evidence="8" id="KW-1185">Reference proteome</keyword>
<evidence type="ECO:0000313" key="8">
    <source>
        <dbReference type="Proteomes" id="UP001158576"/>
    </source>
</evidence>
<gene>
    <name evidence="7" type="ORF">OKIOD_LOCUS555</name>
</gene>
<evidence type="ECO:0000256" key="5">
    <source>
        <dbReference type="PROSITE-ProRule" id="PRU00500"/>
    </source>
</evidence>
<dbReference type="SUPFAM" id="SSF57610">
    <property type="entry name" value="Thyroglobulin type-1 domain"/>
    <property type="match status" value="1"/>
</dbReference>